<evidence type="ECO:0000256" key="1">
    <source>
        <dbReference type="SAM" id="Phobius"/>
    </source>
</evidence>
<sequence length="202" mass="20935">MRTGVEPVRSGRSGQVLLTALGLGGAALAVVLSWLKWVLVVEDRVVPGWALGAALLVVALVLLWLPRRAGAPAADEMPGARRAIPRRARAVTTGLAVVCLGLVAAGDLFGGSQYQVLPSGSADECRVVTRETSFLMAGSGDVYVVRNLGVGQRTGTWVTDDGYRPVRAGTYDLALGPHGGTLTVRGAANNPVMPSSHPIDCG</sequence>
<reference evidence="2 3" key="1">
    <citation type="submission" date="2024-10" db="EMBL/GenBank/DDBJ databases">
        <title>The Natural Products Discovery Center: Release of the First 8490 Sequenced Strains for Exploring Actinobacteria Biosynthetic Diversity.</title>
        <authorList>
            <person name="Kalkreuter E."/>
            <person name="Kautsar S.A."/>
            <person name="Yang D."/>
            <person name="Bader C.D."/>
            <person name="Teijaro C.N."/>
            <person name="Fluegel L."/>
            <person name="Davis C.M."/>
            <person name="Simpson J.R."/>
            <person name="Lauterbach L."/>
            <person name="Steele A.D."/>
            <person name="Gui C."/>
            <person name="Meng S."/>
            <person name="Li G."/>
            <person name="Viehrig K."/>
            <person name="Ye F."/>
            <person name="Su P."/>
            <person name="Kiefer A.F."/>
            <person name="Nichols A."/>
            <person name="Cepeda A.J."/>
            <person name="Yan W."/>
            <person name="Fan B."/>
            <person name="Jiang Y."/>
            <person name="Adhikari A."/>
            <person name="Zheng C.-J."/>
            <person name="Schuster L."/>
            <person name="Cowan T.M."/>
            <person name="Smanski M.J."/>
            <person name="Chevrette M.G."/>
            <person name="De Carvalho L.P.S."/>
            <person name="Shen B."/>
        </authorList>
    </citation>
    <scope>NUCLEOTIDE SEQUENCE [LARGE SCALE GENOMIC DNA]</scope>
    <source>
        <strain evidence="2 3">NPDC019481</strain>
    </source>
</reference>
<gene>
    <name evidence="2" type="ORF">ACH47X_24820</name>
</gene>
<keyword evidence="3" id="KW-1185">Reference proteome</keyword>
<proteinExistence type="predicted"/>
<keyword evidence="1" id="KW-1133">Transmembrane helix</keyword>
<keyword evidence="1" id="KW-0812">Transmembrane</keyword>
<accession>A0ABW7XRK9</accession>
<dbReference type="Proteomes" id="UP001611580">
    <property type="component" value="Unassembled WGS sequence"/>
</dbReference>
<feature type="transmembrane region" description="Helical" evidence="1">
    <location>
        <begin position="16"/>
        <end position="35"/>
    </location>
</feature>
<evidence type="ECO:0000313" key="2">
    <source>
        <dbReference type="EMBL" id="MFI2490157.1"/>
    </source>
</evidence>
<dbReference type="EMBL" id="JBIRYI010000021">
    <property type="protein sequence ID" value="MFI2490157.1"/>
    <property type="molecule type" value="Genomic_DNA"/>
</dbReference>
<keyword evidence="1" id="KW-0472">Membrane</keyword>
<comment type="caution">
    <text evidence="2">The sequence shown here is derived from an EMBL/GenBank/DDBJ whole genome shotgun (WGS) entry which is preliminary data.</text>
</comment>
<evidence type="ECO:0000313" key="3">
    <source>
        <dbReference type="Proteomes" id="UP001611580"/>
    </source>
</evidence>
<protein>
    <submittedName>
        <fullName evidence="2">Uncharacterized protein</fullName>
    </submittedName>
</protein>
<feature type="transmembrane region" description="Helical" evidence="1">
    <location>
        <begin position="87"/>
        <end position="109"/>
    </location>
</feature>
<dbReference type="RefSeq" id="WP_397407817.1">
    <property type="nucleotide sequence ID" value="NZ_JBIRYI010000021.1"/>
</dbReference>
<organism evidence="2 3">
    <name type="scientific">Promicromonospora kroppenstedtii</name>
    <dbReference type="NCBI Taxonomy" id="440482"/>
    <lineage>
        <taxon>Bacteria</taxon>
        <taxon>Bacillati</taxon>
        <taxon>Actinomycetota</taxon>
        <taxon>Actinomycetes</taxon>
        <taxon>Micrococcales</taxon>
        <taxon>Promicromonosporaceae</taxon>
        <taxon>Promicromonospora</taxon>
    </lineage>
</organism>
<feature type="transmembrane region" description="Helical" evidence="1">
    <location>
        <begin position="47"/>
        <end position="66"/>
    </location>
</feature>
<name>A0ABW7XRK9_9MICO</name>